<dbReference type="CDD" id="cd06261">
    <property type="entry name" value="TM_PBP2"/>
    <property type="match status" value="1"/>
</dbReference>
<evidence type="ECO:0000256" key="5">
    <source>
        <dbReference type="ARBA" id="ARBA00022989"/>
    </source>
</evidence>
<dbReference type="KEGG" id="vgu:HYG85_00305"/>
<dbReference type="PANTHER" id="PTHR43005:SF2">
    <property type="entry name" value="INTEGRAL MEMBRANE SUGAR TRANSPORT PROTEIN"/>
    <property type="match status" value="1"/>
</dbReference>
<keyword evidence="2 7" id="KW-0813">Transport</keyword>
<evidence type="ECO:0000256" key="7">
    <source>
        <dbReference type="RuleBase" id="RU363032"/>
    </source>
</evidence>
<dbReference type="PANTHER" id="PTHR43005">
    <property type="entry name" value="BLR7065 PROTEIN"/>
    <property type="match status" value="1"/>
</dbReference>
<dbReference type="InterPro" id="IPR035906">
    <property type="entry name" value="MetI-like_sf"/>
</dbReference>
<dbReference type="GO" id="GO:0005886">
    <property type="term" value="C:plasma membrane"/>
    <property type="evidence" value="ECO:0007669"/>
    <property type="project" value="UniProtKB-SubCell"/>
</dbReference>
<feature type="transmembrane region" description="Helical" evidence="7">
    <location>
        <begin position="106"/>
        <end position="127"/>
    </location>
</feature>
<keyword evidence="3" id="KW-1003">Cell membrane</keyword>
<feature type="transmembrane region" description="Helical" evidence="7">
    <location>
        <begin position="71"/>
        <end position="94"/>
    </location>
</feature>
<dbReference type="EMBL" id="CP058561">
    <property type="protein sequence ID" value="QUH27443.1"/>
    <property type="molecule type" value="Genomic_DNA"/>
</dbReference>
<evidence type="ECO:0000256" key="2">
    <source>
        <dbReference type="ARBA" id="ARBA00022448"/>
    </source>
</evidence>
<evidence type="ECO:0000256" key="6">
    <source>
        <dbReference type="ARBA" id="ARBA00023136"/>
    </source>
</evidence>
<dbReference type="AlphaFoldDB" id="A0A8J8SA55"/>
<dbReference type="InterPro" id="IPR000515">
    <property type="entry name" value="MetI-like"/>
</dbReference>
<evidence type="ECO:0000313" key="10">
    <source>
        <dbReference type="Proteomes" id="UP000677305"/>
    </source>
</evidence>
<keyword evidence="4 7" id="KW-0812">Transmembrane</keyword>
<feature type="domain" description="ABC transmembrane type-1" evidence="8">
    <location>
        <begin position="69"/>
        <end position="283"/>
    </location>
</feature>
<feature type="transmembrane region" description="Helical" evidence="7">
    <location>
        <begin position="9"/>
        <end position="29"/>
    </location>
</feature>
<dbReference type="PROSITE" id="PS50928">
    <property type="entry name" value="ABC_TM1"/>
    <property type="match status" value="1"/>
</dbReference>
<proteinExistence type="inferred from homology"/>
<gene>
    <name evidence="9" type="ORF">HYG85_00305</name>
</gene>
<dbReference type="Proteomes" id="UP000677305">
    <property type="component" value="Chromosome"/>
</dbReference>
<reference evidence="9 10" key="1">
    <citation type="submission" date="2020-07" db="EMBL/GenBank/DDBJ databases">
        <title>Vallitalea guaymasensis genome.</title>
        <authorList>
            <person name="Postec A."/>
        </authorList>
    </citation>
    <scope>NUCLEOTIDE SEQUENCE [LARGE SCALE GENOMIC DNA]</scope>
    <source>
        <strain evidence="9 10">Ra1766G1</strain>
    </source>
</reference>
<accession>A0A8J8SA55</accession>
<organism evidence="9 10">
    <name type="scientific">Vallitalea guaymasensis</name>
    <dbReference type="NCBI Taxonomy" id="1185412"/>
    <lineage>
        <taxon>Bacteria</taxon>
        <taxon>Bacillati</taxon>
        <taxon>Bacillota</taxon>
        <taxon>Clostridia</taxon>
        <taxon>Lachnospirales</taxon>
        <taxon>Vallitaleaceae</taxon>
        <taxon>Vallitalea</taxon>
    </lineage>
</organism>
<protein>
    <submittedName>
        <fullName evidence="9">Sugar ABC transporter permease</fullName>
    </submittedName>
</protein>
<keyword evidence="5 7" id="KW-1133">Transmembrane helix</keyword>
<evidence type="ECO:0000313" key="9">
    <source>
        <dbReference type="EMBL" id="QUH27443.1"/>
    </source>
</evidence>
<sequence length="294" mass="32967">MQKQKAKMGYIFIIPSIVLVLVFIVYPVINTINMSLYDLRIQTLAEGKKFVGFDNYIKLFSDKTFIESLKFTLMFTVVAVTLETLIGMIFALIMNKAIPGQGIIRTAVLVPWAIPTIVSGLMWQFMYSDQYGIINLILSKLHLIQDYIPWLIEKNTAIIAVIIADVWKTTPYMSLLILSGLQTVPESLYEAASLDGANKIQRFFRITLPIIKPVVVVAILFRVLATFRIYDLVVALTSGGPADGTQSLSLYTIKTYFNFGNLGYGATLAVVTFIISLLISFLFMDALKTKMEKV</sequence>
<keyword evidence="6 7" id="KW-0472">Membrane</keyword>
<feature type="transmembrane region" description="Helical" evidence="7">
    <location>
        <begin position="210"/>
        <end position="230"/>
    </location>
</feature>
<dbReference type="Pfam" id="PF00528">
    <property type="entry name" value="BPD_transp_1"/>
    <property type="match status" value="1"/>
</dbReference>
<name>A0A8J8SA55_9FIRM</name>
<comment type="similarity">
    <text evidence="7">Belongs to the binding-protein-dependent transport system permease family.</text>
</comment>
<evidence type="ECO:0000256" key="4">
    <source>
        <dbReference type="ARBA" id="ARBA00022692"/>
    </source>
</evidence>
<comment type="subcellular location">
    <subcellularLocation>
        <location evidence="1 7">Cell membrane</location>
        <topology evidence="1 7">Multi-pass membrane protein</topology>
    </subcellularLocation>
</comment>
<keyword evidence="10" id="KW-1185">Reference proteome</keyword>
<evidence type="ECO:0000259" key="8">
    <source>
        <dbReference type="PROSITE" id="PS50928"/>
    </source>
</evidence>
<dbReference type="GO" id="GO:0055085">
    <property type="term" value="P:transmembrane transport"/>
    <property type="evidence" value="ECO:0007669"/>
    <property type="project" value="InterPro"/>
</dbReference>
<evidence type="ECO:0000256" key="3">
    <source>
        <dbReference type="ARBA" id="ARBA00022475"/>
    </source>
</evidence>
<feature type="transmembrane region" description="Helical" evidence="7">
    <location>
        <begin position="262"/>
        <end position="284"/>
    </location>
</feature>
<evidence type="ECO:0000256" key="1">
    <source>
        <dbReference type="ARBA" id="ARBA00004651"/>
    </source>
</evidence>
<dbReference type="SUPFAM" id="SSF161098">
    <property type="entry name" value="MetI-like"/>
    <property type="match status" value="1"/>
</dbReference>
<dbReference type="RefSeq" id="WP_212691821.1">
    <property type="nucleotide sequence ID" value="NZ_CP058561.1"/>
</dbReference>
<dbReference type="Gene3D" id="1.10.3720.10">
    <property type="entry name" value="MetI-like"/>
    <property type="match status" value="1"/>
</dbReference>